<keyword evidence="4" id="KW-1185">Reference proteome</keyword>
<dbReference type="Proteomes" id="UP000198762">
    <property type="component" value="Unassembled WGS sequence"/>
</dbReference>
<keyword evidence="2" id="KW-0732">Signal</keyword>
<evidence type="ECO:0000256" key="1">
    <source>
        <dbReference type="SAM" id="MobiDB-lite"/>
    </source>
</evidence>
<feature type="compositionally biased region" description="Basic and acidic residues" evidence="1">
    <location>
        <begin position="53"/>
        <end position="93"/>
    </location>
</feature>
<reference evidence="4" key="1">
    <citation type="submission" date="2016-10" db="EMBL/GenBank/DDBJ databases">
        <authorList>
            <person name="Varghese N."/>
            <person name="Submissions S."/>
        </authorList>
    </citation>
    <scope>NUCLEOTIDE SEQUENCE [LARGE SCALE GENOMIC DNA]</scope>
    <source>
        <strain evidence="4">CGMCC 1.6489</strain>
    </source>
</reference>
<feature type="chain" id="PRO_5011537479" evidence="2">
    <location>
        <begin position="22"/>
        <end position="107"/>
    </location>
</feature>
<dbReference type="RefSeq" id="WP_143066621.1">
    <property type="nucleotide sequence ID" value="NZ_FOHZ01000019.1"/>
</dbReference>
<evidence type="ECO:0000313" key="3">
    <source>
        <dbReference type="EMBL" id="SET71454.1"/>
    </source>
</evidence>
<evidence type="ECO:0000256" key="2">
    <source>
        <dbReference type="SAM" id="SignalP"/>
    </source>
</evidence>
<dbReference type="EMBL" id="FOHZ01000019">
    <property type="protein sequence ID" value="SET71454.1"/>
    <property type="molecule type" value="Genomic_DNA"/>
</dbReference>
<evidence type="ECO:0000313" key="4">
    <source>
        <dbReference type="Proteomes" id="UP000198762"/>
    </source>
</evidence>
<dbReference type="STRING" id="430453.SAMN04487962_11912"/>
<accession>A0A1I0GKI9</accession>
<organism evidence="3 4">
    <name type="scientific">Marinobacter segnicrescens</name>
    <dbReference type="NCBI Taxonomy" id="430453"/>
    <lineage>
        <taxon>Bacteria</taxon>
        <taxon>Pseudomonadati</taxon>
        <taxon>Pseudomonadota</taxon>
        <taxon>Gammaproteobacteria</taxon>
        <taxon>Pseudomonadales</taxon>
        <taxon>Marinobacteraceae</taxon>
        <taxon>Marinobacter</taxon>
    </lineage>
</organism>
<dbReference type="AlphaFoldDB" id="A0A1I0GKI9"/>
<protein>
    <submittedName>
        <fullName evidence="3">Uncharacterized protein</fullName>
    </submittedName>
</protein>
<feature type="signal peptide" evidence="2">
    <location>
        <begin position="1"/>
        <end position="21"/>
    </location>
</feature>
<feature type="region of interest" description="Disordered" evidence="1">
    <location>
        <begin position="18"/>
        <end position="107"/>
    </location>
</feature>
<gene>
    <name evidence="3" type="ORF">SAMN04487962_11912</name>
</gene>
<name>A0A1I0GKI9_9GAMM</name>
<sequence length="107" mass="12113">MNKSLSAAITAMLLITSSAWAASPESQAIRPTGDNMPDASPTEQADEAGNRNAEGRRGGQQGDRMREEHRRDGEQMRQEYREERKEMQNEHQGEQNGAQRRQDDENQ</sequence>
<proteinExistence type="predicted"/>
<dbReference type="OrthoDB" id="10000066at2"/>